<dbReference type="RefSeq" id="WP_163184013.1">
    <property type="nucleotide sequence ID" value="NZ_JAAIUV010000028.1"/>
</dbReference>
<name>A0A6B3TSK5_9BACI</name>
<sequence>MDLFTYEDMKLIHRKTLGDSVPLELFRSVRLIGMYQGLPMKGASTTKTVGRKIGQSLPVENMEEVLSFFKELKIGIPSIIESTEKEIHIRIDDCFCKGLPTHPGNKTCDLEGAILEGAISRFNNGKVMVKEVKCNVNGDPYCEYCIKLL</sequence>
<evidence type="ECO:0000259" key="1">
    <source>
        <dbReference type="SMART" id="SM00989"/>
    </source>
</evidence>
<protein>
    <submittedName>
        <fullName evidence="2">4-vinyl reductase</fullName>
    </submittedName>
</protein>
<dbReference type="Gene3D" id="3.30.1380.20">
    <property type="entry name" value="Trafficking protein particle complex subunit 3"/>
    <property type="match status" value="1"/>
</dbReference>
<dbReference type="SMART" id="SM00989">
    <property type="entry name" value="V4R"/>
    <property type="match status" value="1"/>
</dbReference>
<reference evidence="2" key="1">
    <citation type="submission" date="2020-02" db="EMBL/GenBank/DDBJ databases">
        <title>Bacillus sedimentmangrovi sp. nov., isolated from sediment of the mangrove ecosystem.</title>
        <authorList>
            <person name="Liu G."/>
        </authorList>
    </citation>
    <scope>NUCLEOTIDE SEQUENCE [LARGE SCALE GENOMIC DNA]</scope>
    <source>
        <strain evidence="2">SgZ-7</strain>
    </source>
</reference>
<dbReference type="InterPro" id="IPR004096">
    <property type="entry name" value="V4R"/>
</dbReference>
<gene>
    <name evidence="2" type="ORF">G4Z05_14325</name>
</gene>
<accession>A0A6B3TSK5</accession>
<evidence type="ECO:0000313" key="2">
    <source>
        <dbReference type="EMBL" id="NEX80035.1"/>
    </source>
</evidence>
<dbReference type="InterPro" id="IPR024096">
    <property type="entry name" value="NO_sig/Golgi_transp_ligand-bd"/>
</dbReference>
<dbReference type="PANTHER" id="PTHR35090">
    <property type="entry name" value="DNA-DIRECTED RNA POLYMERASE SUBUNIT I"/>
    <property type="match status" value="1"/>
</dbReference>
<comment type="caution">
    <text evidence="2">The sequence shown here is derived from an EMBL/GenBank/DDBJ whole genome shotgun (WGS) entry which is preliminary data.</text>
</comment>
<dbReference type="EMBL" id="JAAIUV010000028">
    <property type="protein sequence ID" value="NEX80035.1"/>
    <property type="molecule type" value="Genomic_DNA"/>
</dbReference>
<keyword evidence="3" id="KW-1185">Reference proteome</keyword>
<dbReference type="AlphaFoldDB" id="A0A6B3TSK5"/>
<dbReference type="Pfam" id="PF02830">
    <property type="entry name" value="V4R"/>
    <property type="match status" value="1"/>
</dbReference>
<proteinExistence type="predicted"/>
<dbReference type="SUPFAM" id="SSF111126">
    <property type="entry name" value="Ligand-binding domain in the NO signalling and Golgi transport"/>
    <property type="match status" value="1"/>
</dbReference>
<dbReference type="Proteomes" id="UP000481621">
    <property type="component" value="Unassembled WGS sequence"/>
</dbReference>
<dbReference type="PANTHER" id="PTHR35090:SF2">
    <property type="entry name" value="ARSR FAMILY TRANSCRIPTIONAL REGULATOR"/>
    <property type="match status" value="1"/>
</dbReference>
<feature type="domain" description="4-vinyl reductase 4VR" evidence="1">
    <location>
        <begin position="86"/>
        <end position="148"/>
    </location>
</feature>
<organism evidence="2 3">
    <name type="scientific">Neobacillus thermocopriae</name>
    <dbReference type="NCBI Taxonomy" id="1215031"/>
    <lineage>
        <taxon>Bacteria</taxon>
        <taxon>Bacillati</taxon>
        <taxon>Bacillota</taxon>
        <taxon>Bacilli</taxon>
        <taxon>Bacillales</taxon>
        <taxon>Bacillaceae</taxon>
        <taxon>Neobacillus</taxon>
    </lineage>
</organism>
<evidence type="ECO:0000313" key="3">
    <source>
        <dbReference type="Proteomes" id="UP000481621"/>
    </source>
</evidence>